<protein>
    <submittedName>
        <fullName evidence="1">Uncharacterized protein</fullName>
    </submittedName>
</protein>
<evidence type="ECO:0000313" key="2">
    <source>
        <dbReference type="Proteomes" id="UP000619534"/>
    </source>
</evidence>
<name>A0ABQ1P2K6_9BACI</name>
<comment type="caution">
    <text evidence="1">The sequence shown here is derived from an EMBL/GenBank/DDBJ whole genome shotgun (WGS) entry which is preliminary data.</text>
</comment>
<sequence length="81" mass="9719">MCQYPTLSITIKTIWLQAAADEWEEALVKQMQAEILEKSDIDRAIQAYEQLLNYHEAYQVKRKLDEVYPVLDELYKKRRNK</sequence>
<gene>
    <name evidence="1" type="ORF">GCM10007216_15360</name>
</gene>
<keyword evidence="2" id="KW-1185">Reference proteome</keyword>
<reference evidence="2" key="1">
    <citation type="journal article" date="2019" name="Int. J. Syst. Evol. Microbiol.">
        <title>The Global Catalogue of Microorganisms (GCM) 10K type strain sequencing project: providing services to taxonomists for standard genome sequencing and annotation.</title>
        <authorList>
            <consortium name="The Broad Institute Genomics Platform"/>
            <consortium name="The Broad Institute Genome Sequencing Center for Infectious Disease"/>
            <person name="Wu L."/>
            <person name="Ma J."/>
        </authorList>
    </citation>
    <scope>NUCLEOTIDE SEQUENCE [LARGE SCALE GENOMIC DNA]</scope>
    <source>
        <strain evidence="2">CCM 7282</strain>
    </source>
</reference>
<dbReference type="Proteomes" id="UP000619534">
    <property type="component" value="Unassembled WGS sequence"/>
</dbReference>
<organism evidence="1 2">
    <name type="scientific">Thalassobacillus devorans</name>
    <dbReference type="NCBI Taxonomy" id="279813"/>
    <lineage>
        <taxon>Bacteria</taxon>
        <taxon>Bacillati</taxon>
        <taxon>Bacillota</taxon>
        <taxon>Bacilli</taxon>
        <taxon>Bacillales</taxon>
        <taxon>Bacillaceae</taxon>
        <taxon>Thalassobacillus</taxon>
    </lineage>
</organism>
<proteinExistence type="predicted"/>
<accession>A0ABQ1P2K6</accession>
<dbReference type="RefSeq" id="WP_062442298.1">
    <property type="nucleotide sequence ID" value="NZ_BMCJ01000002.1"/>
</dbReference>
<evidence type="ECO:0000313" key="1">
    <source>
        <dbReference type="EMBL" id="GGC85565.1"/>
    </source>
</evidence>
<dbReference type="EMBL" id="BMCJ01000002">
    <property type="protein sequence ID" value="GGC85565.1"/>
    <property type="molecule type" value="Genomic_DNA"/>
</dbReference>